<comment type="caution">
    <text evidence="8">The sequence shown here is derived from an EMBL/GenBank/DDBJ whole genome shotgun (WGS) entry which is preliminary data.</text>
</comment>
<feature type="transmembrane region" description="Helical" evidence="7">
    <location>
        <begin position="123"/>
        <end position="141"/>
    </location>
</feature>
<proteinExistence type="inferred from homology"/>
<comment type="subcellular location">
    <subcellularLocation>
        <location evidence="1">Cell membrane</location>
        <topology evidence="1">Multi-pass membrane protein</topology>
    </subcellularLocation>
</comment>
<protein>
    <submittedName>
        <fullName evidence="8">DoxX family protein</fullName>
    </submittedName>
</protein>
<evidence type="ECO:0000256" key="5">
    <source>
        <dbReference type="ARBA" id="ARBA00022989"/>
    </source>
</evidence>
<dbReference type="eggNOG" id="COG2259">
    <property type="taxonomic scope" value="Bacteria"/>
</dbReference>
<dbReference type="GO" id="GO:0005886">
    <property type="term" value="C:plasma membrane"/>
    <property type="evidence" value="ECO:0007669"/>
    <property type="project" value="UniProtKB-SubCell"/>
</dbReference>
<dbReference type="PANTHER" id="PTHR33452:SF1">
    <property type="entry name" value="INNER MEMBRANE PROTEIN YPHA-RELATED"/>
    <property type="match status" value="1"/>
</dbReference>
<organism evidence="8 9">
    <name type="scientific">Oceanibaculum indicum P24</name>
    <dbReference type="NCBI Taxonomy" id="1207063"/>
    <lineage>
        <taxon>Bacteria</taxon>
        <taxon>Pseudomonadati</taxon>
        <taxon>Pseudomonadota</taxon>
        <taxon>Alphaproteobacteria</taxon>
        <taxon>Rhodospirillales</taxon>
        <taxon>Oceanibaculaceae</taxon>
        <taxon>Oceanibaculum</taxon>
    </lineage>
</organism>
<evidence type="ECO:0000256" key="1">
    <source>
        <dbReference type="ARBA" id="ARBA00004651"/>
    </source>
</evidence>
<dbReference type="AlphaFoldDB" id="K2IPT2"/>
<dbReference type="RefSeq" id="WP_008945464.1">
    <property type="nucleotide sequence ID" value="NZ_AMRL01000021.1"/>
</dbReference>
<keyword evidence="6 7" id="KW-0472">Membrane</keyword>
<feature type="transmembrane region" description="Helical" evidence="7">
    <location>
        <begin position="20"/>
        <end position="38"/>
    </location>
</feature>
<evidence type="ECO:0000256" key="3">
    <source>
        <dbReference type="ARBA" id="ARBA00022475"/>
    </source>
</evidence>
<dbReference type="Proteomes" id="UP000006746">
    <property type="component" value="Unassembled WGS sequence"/>
</dbReference>
<keyword evidence="3" id="KW-1003">Cell membrane</keyword>
<evidence type="ECO:0000256" key="7">
    <source>
        <dbReference type="SAM" id="Phobius"/>
    </source>
</evidence>
<accession>K2IPT2</accession>
<reference evidence="8 9" key="1">
    <citation type="journal article" date="2012" name="J. Bacteriol.">
        <title>Genome Sequence of Oceanibaculum indicum Type Strain P24.</title>
        <authorList>
            <person name="Lai Q."/>
            <person name="Shao Z."/>
        </authorList>
    </citation>
    <scope>NUCLEOTIDE SEQUENCE [LARGE SCALE GENOMIC DNA]</scope>
    <source>
        <strain evidence="8 9">P24</strain>
    </source>
</reference>
<comment type="similarity">
    <text evidence="2">Belongs to the DoxX family.</text>
</comment>
<name>K2IPT2_9PROT</name>
<dbReference type="InterPro" id="IPR051907">
    <property type="entry name" value="DoxX-like_oxidoreductase"/>
</dbReference>
<dbReference type="Pfam" id="PF07681">
    <property type="entry name" value="DoxX"/>
    <property type="match status" value="1"/>
</dbReference>
<dbReference type="STRING" id="1207063.P24_14304"/>
<feature type="transmembrane region" description="Helical" evidence="7">
    <location>
        <begin position="86"/>
        <end position="111"/>
    </location>
</feature>
<keyword evidence="9" id="KW-1185">Reference proteome</keyword>
<evidence type="ECO:0000256" key="4">
    <source>
        <dbReference type="ARBA" id="ARBA00022692"/>
    </source>
</evidence>
<keyword evidence="5 7" id="KW-1133">Transmembrane helix</keyword>
<sequence>MTPHQLLATGQAATDRLQAVLQPFALLALRLPVAWVFWASARTKVEGWNIFAPSPSAFFLFEHEYGLPFPVLSAHLATLAEHILPVLLVLGLATRLGALGLLTMTMVIQLFVYPDAWVSHHMFWATILFAVLALGPGRFSLDHLILRRLQG</sequence>
<evidence type="ECO:0000256" key="2">
    <source>
        <dbReference type="ARBA" id="ARBA00006679"/>
    </source>
</evidence>
<dbReference type="InterPro" id="IPR032808">
    <property type="entry name" value="DoxX"/>
</dbReference>
<dbReference type="PANTHER" id="PTHR33452">
    <property type="entry name" value="OXIDOREDUCTASE CATD-RELATED"/>
    <property type="match status" value="1"/>
</dbReference>
<keyword evidence="4 7" id="KW-0812">Transmembrane</keyword>
<evidence type="ECO:0000313" key="9">
    <source>
        <dbReference type="Proteomes" id="UP000006746"/>
    </source>
</evidence>
<evidence type="ECO:0000256" key="6">
    <source>
        <dbReference type="ARBA" id="ARBA00023136"/>
    </source>
</evidence>
<dbReference type="EMBL" id="AMRL01000021">
    <property type="protein sequence ID" value="EKE72136.1"/>
    <property type="molecule type" value="Genomic_DNA"/>
</dbReference>
<gene>
    <name evidence="8" type="ORF">P24_14304</name>
</gene>
<evidence type="ECO:0000313" key="8">
    <source>
        <dbReference type="EMBL" id="EKE72136.1"/>
    </source>
</evidence>